<keyword evidence="4 7" id="KW-0812">Transmembrane</keyword>
<organism evidence="10 11">
    <name type="scientific">Beggiatoa alba B18LD</name>
    <dbReference type="NCBI Taxonomy" id="395493"/>
    <lineage>
        <taxon>Bacteria</taxon>
        <taxon>Pseudomonadati</taxon>
        <taxon>Pseudomonadota</taxon>
        <taxon>Gammaproteobacteria</taxon>
        <taxon>Thiotrichales</taxon>
        <taxon>Thiotrichaceae</taxon>
        <taxon>Beggiatoa</taxon>
    </lineage>
</organism>
<name>I3CCH2_9GAMM</name>
<dbReference type="Gene3D" id="3.30.70.1230">
    <property type="entry name" value="Nucleotide cyclase"/>
    <property type="match status" value="1"/>
</dbReference>
<dbReference type="SUPFAM" id="SSF158472">
    <property type="entry name" value="HAMP domain-like"/>
    <property type="match status" value="1"/>
</dbReference>
<dbReference type="InterPro" id="IPR050697">
    <property type="entry name" value="Adenylyl/Guanylyl_Cyclase_3/4"/>
</dbReference>
<feature type="transmembrane region" description="Helical" evidence="7">
    <location>
        <begin position="281"/>
        <end position="301"/>
    </location>
</feature>
<dbReference type="PANTHER" id="PTHR43081">
    <property type="entry name" value="ADENYLATE CYCLASE, TERMINAL-DIFFERENTIATION SPECIFIC-RELATED"/>
    <property type="match status" value="1"/>
</dbReference>
<accession>I3CCH2</accession>
<dbReference type="OrthoDB" id="9806704at2"/>
<dbReference type="HOGENOM" id="CLU_481317_0_0_6"/>
<dbReference type="SMART" id="SM00304">
    <property type="entry name" value="HAMP"/>
    <property type="match status" value="1"/>
</dbReference>
<evidence type="ECO:0000256" key="4">
    <source>
        <dbReference type="ARBA" id="ARBA00022692"/>
    </source>
</evidence>
<feature type="domain" description="Guanylate cyclase" evidence="8">
    <location>
        <begin position="387"/>
        <end position="519"/>
    </location>
</feature>
<dbReference type="EMBL" id="JH600070">
    <property type="protein sequence ID" value="EIJ41315.1"/>
    <property type="molecule type" value="Genomic_DNA"/>
</dbReference>
<evidence type="ECO:0000259" key="8">
    <source>
        <dbReference type="PROSITE" id="PS50125"/>
    </source>
</evidence>
<comment type="subcellular location">
    <subcellularLocation>
        <location evidence="1">Cell envelope</location>
    </subcellularLocation>
</comment>
<dbReference type="InterPro" id="IPR001054">
    <property type="entry name" value="A/G_cyclase"/>
</dbReference>
<dbReference type="AlphaFoldDB" id="I3CCH2"/>
<evidence type="ECO:0000313" key="11">
    <source>
        <dbReference type="Proteomes" id="UP000005744"/>
    </source>
</evidence>
<keyword evidence="5 7" id="KW-1133">Transmembrane helix</keyword>
<dbReference type="eggNOG" id="COG5000">
    <property type="taxonomic scope" value="Bacteria"/>
</dbReference>
<dbReference type="PROSITE" id="PS50885">
    <property type="entry name" value="HAMP"/>
    <property type="match status" value="1"/>
</dbReference>
<feature type="domain" description="HAMP" evidence="9">
    <location>
        <begin position="302"/>
        <end position="354"/>
    </location>
</feature>
<dbReference type="Proteomes" id="UP000005744">
    <property type="component" value="Unassembled WGS sequence"/>
</dbReference>
<evidence type="ECO:0000256" key="3">
    <source>
        <dbReference type="ARBA" id="ARBA00022475"/>
    </source>
</evidence>
<comment type="similarity">
    <text evidence="2">Belongs to the adenylyl cyclase class-3 family.</text>
</comment>
<evidence type="ECO:0000256" key="1">
    <source>
        <dbReference type="ARBA" id="ARBA00004196"/>
    </source>
</evidence>
<gene>
    <name evidence="10" type="ORF">BegalDRAFT_0395</name>
</gene>
<evidence type="ECO:0000256" key="6">
    <source>
        <dbReference type="ARBA" id="ARBA00023136"/>
    </source>
</evidence>
<dbReference type="Pfam" id="PF14827">
    <property type="entry name" value="dCache_3"/>
    <property type="match status" value="1"/>
</dbReference>
<evidence type="ECO:0000256" key="7">
    <source>
        <dbReference type="SAM" id="Phobius"/>
    </source>
</evidence>
<dbReference type="eggNOG" id="COG2114">
    <property type="taxonomic scope" value="Bacteria"/>
</dbReference>
<dbReference type="CDD" id="cd07302">
    <property type="entry name" value="CHD"/>
    <property type="match status" value="1"/>
</dbReference>
<dbReference type="PANTHER" id="PTHR43081:SF1">
    <property type="entry name" value="ADENYLATE CYCLASE, TERMINAL-DIFFERENTIATION SPECIFIC"/>
    <property type="match status" value="1"/>
</dbReference>
<dbReference type="STRING" id="395493.BegalDRAFT_0395"/>
<keyword evidence="11" id="KW-1185">Reference proteome</keyword>
<dbReference type="Pfam" id="PF00672">
    <property type="entry name" value="HAMP"/>
    <property type="match status" value="1"/>
</dbReference>
<dbReference type="CDD" id="cd06225">
    <property type="entry name" value="HAMP"/>
    <property type="match status" value="1"/>
</dbReference>
<dbReference type="Pfam" id="PF00211">
    <property type="entry name" value="Guanylate_cyc"/>
    <property type="match status" value="1"/>
</dbReference>
<dbReference type="InterPro" id="IPR029787">
    <property type="entry name" value="Nucleotide_cyclase"/>
</dbReference>
<dbReference type="InterPro" id="IPR029150">
    <property type="entry name" value="dCache_3"/>
</dbReference>
<sequence length="642" mass="71816">MLRFRRFRNRLLTFFVGLLVLVQATSFIAVNNASIENARVTMNQSLTVAAGVFNRLIDERVKILLEAARLLSGDFAFKAAYHTHAHGTILSATQNHLARLEGANVMMVVSLDGKIIADTMHPDVTDAPVKWDYLLRAAENDPYGEASSIVSIDARPYQMMVVPLLTPELEAWLLIGFVIDNNFAKDLSRLLLADVSILQQDKQQQWQSVASTLSDPIRTALPETITQQTWEKNRSLVLHLAEQDYVSVVTPLIQKQNIYVIAVLQQSLEEALTAYRSLRNALILLFIIGLILSIAGVVLIAQSVTKPVLTLAESARRIEQGDYQQHITLHQKDEIGELARTFNNMARGLAEKEKVRNLLGKVVSTAIAEELLNSKAIELGGEERVVTVLFSDIRGFTALCENRAPKDILSFLNTYLTKITEVIENNHGVVDKYIGDAVMALFGAPVQREDSATCAVRTAVAMVQVVNALNRMFTQQQRPTIEIGIGLHTGLVVVGNMGSETRLNYTAIGDGVNLASRLESLTKQYGVFSIVSEATRNLVPEFIYRELDRVRVKGKTEPVSIYELIGTPDTVPASQQQELVQYHQALSVFRAQEWETARQLFAVLNQQNPMTKIYSIYLQRIDEYQHLPINSQWDGVYTFHEK</sequence>
<dbReference type="GO" id="GO:0016020">
    <property type="term" value="C:membrane"/>
    <property type="evidence" value="ECO:0007669"/>
    <property type="project" value="InterPro"/>
</dbReference>
<keyword evidence="3" id="KW-1003">Cell membrane</keyword>
<dbReference type="RefSeq" id="WP_002683135.1">
    <property type="nucleotide sequence ID" value="NZ_JH600070.1"/>
</dbReference>
<evidence type="ECO:0000313" key="10">
    <source>
        <dbReference type="EMBL" id="EIJ41315.1"/>
    </source>
</evidence>
<dbReference type="GO" id="GO:0006171">
    <property type="term" value="P:cAMP biosynthetic process"/>
    <property type="evidence" value="ECO:0007669"/>
    <property type="project" value="TreeGrafter"/>
</dbReference>
<dbReference type="PROSITE" id="PS50125">
    <property type="entry name" value="GUANYLATE_CYCLASE_2"/>
    <property type="match status" value="1"/>
</dbReference>
<evidence type="ECO:0000256" key="2">
    <source>
        <dbReference type="ARBA" id="ARBA00005381"/>
    </source>
</evidence>
<dbReference type="SMART" id="SM00044">
    <property type="entry name" value="CYCc"/>
    <property type="match status" value="1"/>
</dbReference>
<dbReference type="InterPro" id="IPR003660">
    <property type="entry name" value="HAMP_dom"/>
</dbReference>
<proteinExistence type="inferred from homology"/>
<dbReference type="GO" id="GO:0035556">
    <property type="term" value="P:intracellular signal transduction"/>
    <property type="evidence" value="ECO:0007669"/>
    <property type="project" value="InterPro"/>
</dbReference>
<evidence type="ECO:0000256" key="5">
    <source>
        <dbReference type="ARBA" id="ARBA00022989"/>
    </source>
</evidence>
<dbReference type="FunFam" id="3.30.70.1230:FF:000016">
    <property type="entry name" value="Adenylate/guanylate cyclase domain-containing protein"/>
    <property type="match status" value="1"/>
</dbReference>
<dbReference type="GO" id="GO:0004016">
    <property type="term" value="F:adenylate cyclase activity"/>
    <property type="evidence" value="ECO:0007669"/>
    <property type="project" value="UniProtKB-ARBA"/>
</dbReference>
<protein>
    <submittedName>
        <fullName evidence="10">Family 3 adenylate cyclase</fullName>
    </submittedName>
</protein>
<reference evidence="10 11" key="1">
    <citation type="submission" date="2011-11" db="EMBL/GenBank/DDBJ databases">
        <title>Improved High-Quality Draft sequence of Beggiatoa alba B18lD.</title>
        <authorList>
            <consortium name="US DOE Joint Genome Institute"/>
            <person name="Lucas S."/>
            <person name="Han J."/>
            <person name="Lapidus A."/>
            <person name="Cheng J.-F."/>
            <person name="Goodwin L."/>
            <person name="Pitluck S."/>
            <person name="Peters L."/>
            <person name="Mikhailova N."/>
            <person name="Held B."/>
            <person name="Detter J.C."/>
            <person name="Han C."/>
            <person name="Tapia R."/>
            <person name="Land M."/>
            <person name="Hauser L."/>
            <person name="Kyrpides N."/>
            <person name="Ivanova N."/>
            <person name="Pagani I."/>
            <person name="Samuel K."/>
            <person name="Teske A."/>
            <person name="Mueller J."/>
            <person name="Woyke T."/>
        </authorList>
    </citation>
    <scope>NUCLEOTIDE SEQUENCE [LARGE SCALE GENOMIC DNA]</scope>
    <source>
        <strain evidence="10 11">B18LD</strain>
    </source>
</reference>
<dbReference type="GO" id="GO:0030313">
    <property type="term" value="C:cell envelope"/>
    <property type="evidence" value="ECO:0007669"/>
    <property type="project" value="UniProtKB-SubCell"/>
</dbReference>
<evidence type="ECO:0000259" key="9">
    <source>
        <dbReference type="PROSITE" id="PS50885"/>
    </source>
</evidence>
<keyword evidence="6 7" id="KW-0472">Membrane</keyword>
<dbReference type="SUPFAM" id="SSF55073">
    <property type="entry name" value="Nucleotide cyclase"/>
    <property type="match status" value="1"/>
</dbReference>
<dbReference type="Gene3D" id="6.10.340.10">
    <property type="match status" value="1"/>
</dbReference>